<feature type="coiled-coil region" evidence="5">
    <location>
        <begin position="80"/>
        <end position="107"/>
    </location>
</feature>
<dbReference type="GO" id="GO:0046872">
    <property type="term" value="F:metal ion binding"/>
    <property type="evidence" value="ECO:0007669"/>
    <property type="project" value="UniProtKB-KW"/>
</dbReference>
<dbReference type="PANTHER" id="PTHR11228:SF7">
    <property type="entry name" value="PQQA PEPTIDE CYCLASE"/>
    <property type="match status" value="1"/>
</dbReference>
<dbReference type="SUPFAM" id="SSF102114">
    <property type="entry name" value="Radical SAM enzymes"/>
    <property type="match status" value="1"/>
</dbReference>
<evidence type="ECO:0000313" key="8">
    <source>
        <dbReference type="Proteomes" id="UP000315525"/>
    </source>
</evidence>
<accession>A0A523US59</accession>
<keyword evidence="3" id="KW-0408">Iron</keyword>
<dbReference type="InterPro" id="IPR007197">
    <property type="entry name" value="rSAM"/>
</dbReference>
<evidence type="ECO:0000259" key="6">
    <source>
        <dbReference type="PROSITE" id="PS51918"/>
    </source>
</evidence>
<dbReference type="Pfam" id="PF04055">
    <property type="entry name" value="Radical_SAM"/>
    <property type="match status" value="1"/>
</dbReference>
<dbReference type="Proteomes" id="UP000315525">
    <property type="component" value="Unassembled WGS sequence"/>
</dbReference>
<sequence>MPLKVKKWFERPKPLSKGMYHLRAEGEFGGYRLHLRIENDGRGILLVDASKVLHLNQTAAELAMHIIEATPVEDMISQMRKRYKVDAEALRKDYEKMKQTISDLARTDDVCPITYLDVERIEPFNTPVSAPYRMDLALTYKCENDCKHCYVARDKNMPSLSVEDWKRVLKRLWDVGIPHVCFTGGEATLFAGLLDLVDYAEELGMVTGLLTNGRSLGQLDFVKNLEQAGLDHIQITLESHDKKIHDTIVGCPGWRQTVNGIKNAISTQVYTITNTTITRLNEPAIERTIKFIRDLGVKTFAANGLIFTGKGEYSGLGFTEKELVPIVTRIRDTARKLGMRFIWYTPTQYKNFDPVALDLGPKACTAAKYNMCIEPDGSVIPCQSWYEPIGNILTDSWDNIWNSELATKIRNKEMIMDECKTCEDLPICGGGCPLYNSANEYLCTESKSAG</sequence>
<dbReference type="InterPro" id="IPR013785">
    <property type="entry name" value="Aldolase_TIM"/>
</dbReference>
<evidence type="ECO:0000256" key="2">
    <source>
        <dbReference type="ARBA" id="ARBA00022723"/>
    </source>
</evidence>
<keyword evidence="1" id="KW-0949">S-adenosyl-L-methionine</keyword>
<dbReference type="Gene3D" id="1.10.10.1150">
    <property type="entry name" value="Coenzyme PQQ synthesis protein D (PqqD)"/>
    <property type="match status" value="1"/>
</dbReference>
<keyword evidence="4" id="KW-0411">Iron-sulfur</keyword>
<dbReference type="Pfam" id="PF05402">
    <property type="entry name" value="PqqD"/>
    <property type="match status" value="1"/>
</dbReference>
<dbReference type="EMBL" id="SOJN01000087">
    <property type="protein sequence ID" value="TET45315.1"/>
    <property type="molecule type" value="Genomic_DNA"/>
</dbReference>
<dbReference type="InterPro" id="IPR041881">
    <property type="entry name" value="PqqD_sf"/>
</dbReference>
<keyword evidence="2" id="KW-0479">Metal-binding</keyword>
<name>A0A523US59_UNCT6</name>
<dbReference type="SFLD" id="SFLDG01386">
    <property type="entry name" value="main_SPASM_domain-containing"/>
    <property type="match status" value="1"/>
</dbReference>
<keyword evidence="5" id="KW-0175">Coiled coil</keyword>
<organism evidence="7 8">
    <name type="scientific">candidate division TA06 bacterium</name>
    <dbReference type="NCBI Taxonomy" id="2250710"/>
    <lineage>
        <taxon>Bacteria</taxon>
        <taxon>Bacteria division TA06</taxon>
    </lineage>
</organism>
<dbReference type="InterPro" id="IPR008792">
    <property type="entry name" value="PQQD"/>
</dbReference>
<comment type="caution">
    <text evidence="7">The sequence shown here is derived from an EMBL/GenBank/DDBJ whole genome shotgun (WGS) entry which is preliminary data.</text>
</comment>
<dbReference type="CDD" id="cd01335">
    <property type="entry name" value="Radical_SAM"/>
    <property type="match status" value="1"/>
</dbReference>
<dbReference type="GO" id="GO:0003824">
    <property type="term" value="F:catalytic activity"/>
    <property type="evidence" value="ECO:0007669"/>
    <property type="project" value="InterPro"/>
</dbReference>
<dbReference type="GO" id="GO:0051536">
    <property type="term" value="F:iron-sulfur cluster binding"/>
    <property type="evidence" value="ECO:0007669"/>
    <property type="project" value="UniProtKB-KW"/>
</dbReference>
<dbReference type="AlphaFoldDB" id="A0A523US59"/>
<dbReference type="InterPro" id="IPR050377">
    <property type="entry name" value="Radical_SAM_PqqE_MftC-like"/>
</dbReference>
<dbReference type="SFLD" id="SFLDS00029">
    <property type="entry name" value="Radical_SAM"/>
    <property type="match status" value="1"/>
</dbReference>
<proteinExistence type="predicted"/>
<protein>
    <submittedName>
        <fullName evidence="7">Radical SAM protein</fullName>
    </submittedName>
</protein>
<dbReference type="SFLD" id="SFLDG01067">
    <property type="entry name" value="SPASM/twitch_domain_containing"/>
    <property type="match status" value="1"/>
</dbReference>
<evidence type="ECO:0000256" key="3">
    <source>
        <dbReference type="ARBA" id="ARBA00023004"/>
    </source>
</evidence>
<dbReference type="Pfam" id="PF13186">
    <property type="entry name" value="SPASM"/>
    <property type="match status" value="1"/>
</dbReference>
<dbReference type="PANTHER" id="PTHR11228">
    <property type="entry name" value="RADICAL SAM DOMAIN PROTEIN"/>
    <property type="match status" value="1"/>
</dbReference>
<evidence type="ECO:0000313" key="7">
    <source>
        <dbReference type="EMBL" id="TET45315.1"/>
    </source>
</evidence>
<evidence type="ECO:0000256" key="4">
    <source>
        <dbReference type="ARBA" id="ARBA00023014"/>
    </source>
</evidence>
<dbReference type="NCBIfam" id="TIGR04085">
    <property type="entry name" value="rSAM_more_4Fe4S"/>
    <property type="match status" value="1"/>
</dbReference>
<dbReference type="GO" id="GO:0006783">
    <property type="term" value="P:heme biosynthetic process"/>
    <property type="evidence" value="ECO:0007669"/>
    <property type="project" value="TreeGrafter"/>
</dbReference>
<evidence type="ECO:0000256" key="1">
    <source>
        <dbReference type="ARBA" id="ARBA00022691"/>
    </source>
</evidence>
<gene>
    <name evidence="7" type="ORF">E3J62_07805</name>
</gene>
<reference evidence="7 8" key="1">
    <citation type="submission" date="2019-03" db="EMBL/GenBank/DDBJ databases">
        <title>Metabolic potential of uncultured bacteria and archaea associated with petroleum seepage in deep-sea sediments.</title>
        <authorList>
            <person name="Dong X."/>
            <person name="Hubert C."/>
        </authorList>
    </citation>
    <scope>NUCLEOTIDE SEQUENCE [LARGE SCALE GENOMIC DNA]</scope>
    <source>
        <strain evidence="7">E44_bin18</strain>
    </source>
</reference>
<evidence type="ECO:0000256" key="5">
    <source>
        <dbReference type="SAM" id="Coils"/>
    </source>
</evidence>
<feature type="domain" description="Radical SAM core" evidence="6">
    <location>
        <begin position="128"/>
        <end position="340"/>
    </location>
</feature>
<dbReference type="InterPro" id="IPR023885">
    <property type="entry name" value="4Fe4S-binding_SPASM_dom"/>
</dbReference>
<dbReference type="Gene3D" id="3.20.20.70">
    <property type="entry name" value="Aldolase class I"/>
    <property type="match status" value="1"/>
</dbReference>
<dbReference type="InterPro" id="IPR058240">
    <property type="entry name" value="rSAM_sf"/>
</dbReference>
<dbReference type="PROSITE" id="PS51918">
    <property type="entry name" value="RADICAL_SAM"/>
    <property type="match status" value="1"/>
</dbReference>